<evidence type="ECO:0000256" key="4">
    <source>
        <dbReference type="ARBA" id="ARBA00022989"/>
    </source>
</evidence>
<comment type="subcellular location">
    <subcellularLocation>
        <location evidence="1">Membrane</location>
        <topology evidence="1">Multi-pass membrane protein</topology>
    </subcellularLocation>
</comment>
<keyword evidence="2" id="KW-0813">Transport</keyword>
<evidence type="ECO:0000313" key="9">
    <source>
        <dbReference type="Proteomes" id="UP001597474"/>
    </source>
</evidence>
<gene>
    <name evidence="8" type="ORF">ACFSUD_06990</name>
</gene>
<name>A0ABW5U122_9RHOB</name>
<feature type="transmembrane region" description="Helical" evidence="6">
    <location>
        <begin position="224"/>
        <end position="245"/>
    </location>
</feature>
<dbReference type="PANTHER" id="PTHR23502:SF132">
    <property type="entry name" value="POLYAMINE TRANSPORTER 2-RELATED"/>
    <property type="match status" value="1"/>
</dbReference>
<keyword evidence="3 6" id="KW-0812">Transmembrane</keyword>
<feature type="transmembrane region" description="Helical" evidence="6">
    <location>
        <begin position="171"/>
        <end position="190"/>
    </location>
</feature>
<keyword evidence="5 6" id="KW-0472">Membrane</keyword>
<evidence type="ECO:0000256" key="5">
    <source>
        <dbReference type="ARBA" id="ARBA00023136"/>
    </source>
</evidence>
<evidence type="ECO:0000256" key="1">
    <source>
        <dbReference type="ARBA" id="ARBA00004141"/>
    </source>
</evidence>
<feature type="transmembrane region" description="Helical" evidence="6">
    <location>
        <begin position="50"/>
        <end position="70"/>
    </location>
</feature>
<dbReference type="Proteomes" id="UP001597474">
    <property type="component" value="Unassembled WGS sequence"/>
</dbReference>
<proteinExistence type="predicted"/>
<dbReference type="SUPFAM" id="SSF103473">
    <property type="entry name" value="MFS general substrate transporter"/>
    <property type="match status" value="1"/>
</dbReference>
<evidence type="ECO:0000313" key="8">
    <source>
        <dbReference type="EMBL" id="MFD2739304.1"/>
    </source>
</evidence>
<evidence type="ECO:0000259" key="7">
    <source>
        <dbReference type="PROSITE" id="PS50850"/>
    </source>
</evidence>
<feature type="domain" description="Major facilitator superfamily (MFS) profile" evidence="7">
    <location>
        <begin position="15"/>
        <end position="400"/>
    </location>
</feature>
<dbReference type="InterPro" id="IPR011701">
    <property type="entry name" value="MFS"/>
</dbReference>
<feature type="transmembrane region" description="Helical" evidence="6">
    <location>
        <begin position="82"/>
        <end position="101"/>
    </location>
</feature>
<feature type="transmembrane region" description="Helical" evidence="6">
    <location>
        <begin position="379"/>
        <end position="396"/>
    </location>
</feature>
<feature type="transmembrane region" description="Helical" evidence="6">
    <location>
        <begin position="12"/>
        <end position="30"/>
    </location>
</feature>
<dbReference type="EMBL" id="JBHUMP010000004">
    <property type="protein sequence ID" value="MFD2739304.1"/>
    <property type="molecule type" value="Genomic_DNA"/>
</dbReference>
<dbReference type="RefSeq" id="WP_386372801.1">
    <property type="nucleotide sequence ID" value="NZ_JBHUMP010000004.1"/>
</dbReference>
<dbReference type="InterPro" id="IPR020846">
    <property type="entry name" value="MFS_dom"/>
</dbReference>
<dbReference type="InterPro" id="IPR005829">
    <property type="entry name" value="Sugar_transporter_CS"/>
</dbReference>
<dbReference type="InterPro" id="IPR036259">
    <property type="entry name" value="MFS_trans_sf"/>
</dbReference>
<dbReference type="PROSITE" id="PS50850">
    <property type="entry name" value="MFS"/>
    <property type="match status" value="1"/>
</dbReference>
<reference evidence="9" key="1">
    <citation type="journal article" date="2019" name="Int. J. Syst. Evol. Microbiol.">
        <title>The Global Catalogue of Microorganisms (GCM) 10K type strain sequencing project: providing services to taxonomists for standard genome sequencing and annotation.</title>
        <authorList>
            <consortium name="The Broad Institute Genomics Platform"/>
            <consortium name="The Broad Institute Genome Sequencing Center for Infectious Disease"/>
            <person name="Wu L."/>
            <person name="Ma J."/>
        </authorList>
    </citation>
    <scope>NUCLEOTIDE SEQUENCE [LARGE SCALE GENOMIC DNA]</scope>
    <source>
        <strain evidence="9">TISTR 2562</strain>
    </source>
</reference>
<evidence type="ECO:0000256" key="3">
    <source>
        <dbReference type="ARBA" id="ARBA00022692"/>
    </source>
</evidence>
<dbReference type="CDD" id="cd17320">
    <property type="entry name" value="MFS_MdfA_MDR_like"/>
    <property type="match status" value="1"/>
</dbReference>
<dbReference type="PROSITE" id="PS00216">
    <property type="entry name" value="SUGAR_TRANSPORT_1"/>
    <property type="match status" value="1"/>
</dbReference>
<feature type="transmembrane region" description="Helical" evidence="6">
    <location>
        <begin position="107"/>
        <end position="128"/>
    </location>
</feature>
<dbReference type="PANTHER" id="PTHR23502">
    <property type="entry name" value="MAJOR FACILITATOR SUPERFAMILY"/>
    <property type="match status" value="1"/>
</dbReference>
<feature type="transmembrane region" description="Helical" evidence="6">
    <location>
        <begin position="257"/>
        <end position="278"/>
    </location>
</feature>
<protein>
    <submittedName>
        <fullName evidence="8">Multidrug effflux MFS transporter</fullName>
    </submittedName>
</protein>
<evidence type="ECO:0000256" key="6">
    <source>
        <dbReference type="SAM" id="Phobius"/>
    </source>
</evidence>
<organism evidence="8 9">
    <name type="scientific">Sulfitobacter aestuarii</name>
    <dbReference type="NCBI Taxonomy" id="2161676"/>
    <lineage>
        <taxon>Bacteria</taxon>
        <taxon>Pseudomonadati</taxon>
        <taxon>Pseudomonadota</taxon>
        <taxon>Alphaproteobacteria</taxon>
        <taxon>Rhodobacterales</taxon>
        <taxon>Roseobacteraceae</taxon>
        <taxon>Sulfitobacter</taxon>
    </lineage>
</organism>
<dbReference type="Gene3D" id="1.20.1720.10">
    <property type="entry name" value="Multidrug resistance protein D"/>
    <property type="match status" value="1"/>
</dbReference>
<feature type="transmembrane region" description="Helical" evidence="6">
    <location>
        <begin position="140"/>
        <end position="165"/>
    </location>
</feature>
<feature type="transmembrane region" description="Helical" evidence="6">
    <location>
        <begin position="347"/>
        <end position="373"/>
    </location>
</feature>
<feature type="transmembrane region" description="Helical" evidence="6">
    <location>
        <begin position="285"/>
        <end position="303"/>
    </location>
</feature>
<comment type="caution">
    <text evidence="8">The sequence shown here is derived from an EMBL/GenBank/DDBJ whole genome shotgun (WGS) entry which is preliminary data.</text>
</comment>
<sequence>MTSQQPEFRMGRAEFIALIAMMFATIAFSIDAMLPALPEMGAELAPEAPHRAGLILTAFVFGMGLGTFFTGPLSDAFGRKNVIYAGAALYIIAAAVGWASNTLEVMLVARVFQGLGAAGPRVVSLAIIRDLFSGREMARIMSIVMMVFTLVPAFAPAMGAAIIAFGGWHGIFFAFIVFSLVSALWMGLRLPETLPVQQRRPLRLRLMMGAVHEMFAHPSVRLSIMVQTLALSMLFVTLMLVQPIYDQIYDRGESFPFWFGLVALISGSASLLNALLVVRYGMRRLVSIALGGQILLSGAYFLFDLTAMAEPYGFAAFVLWQTCLFFQAGLTLGNLNAIAMEPMGHIAGMAASVTGAVSTVLAALIASPVGLLFDGSTRPLVGAVLLLALVGFALMLHMGRVEARLAAAE</sequence>
<keyword evidence="9" id="KW-1185">Reference proteome</keyword>
<dbReference type="Pfam" id="PF07690">
    <property type="entry name" value="MFS_1"/>
    <property type="match status" value="1"/>
</dbReference>
<feature type="transmembrane region" description="Helical" evidence="6">
    <location>
        <begin position="315"/>
        <end position="335"/>
    </location>
</feature>
<accession>A0ABW5U122</accession>
<keyword evidence="4 6" id="KW-1133">Transmembrane helix</keyword>
<evidence type="ECO:0000256" key="2">
    <source>
        <dbReference type="ARBA" id="ARBA00022448"/>
    </source>
</evidence>